<proteinExistence type="predicted"/>
<evidence type="ECO:0008006" key="4">
    <source>
        <dbReference type="Google" id="ProtNLM"/>
    </source>
</evidence>
<evidence type="ECO:0000313" key="2">
    <source>
        <dbReference type="EMBL" id="EWC62554.1"/>
    </source>
</evidence>
<accession>A0A8E3BI18</accession>
<reference evidence="2 3" key="1">
    <citation type="journal article" date="2014" name="Genome Announc.">
        <title>Draft Genome Sequence of the Antitrypanosomally Active Sponge-Associated Bacterium Actinokineospora sp. Strain EG49.</title>
        <authorList>
            <person name="Harjes J."/>
            <person name="Ryu T."/>
            <person name="Abdelmohsen U.R."/>
            <person name="Moitinho-Silva L."/>
            <person name="Horn H."/>
            <person name="Ravasi T."/>
            <person name="Hentschel U."/>
        </authorList>
    </citation>
    <scope>NUCLEOTIDE SEQUENCE [LARGE SCALE GENOMIC DNA]</scope>
    <source>
        <strain evidence="2 3">EG49</strain>
    </source>
</reference>
<feature type="signal peptide" evidence="1">
    <location>
        <begin position="1"/>
        <end position="22"/>
    </location>
</feature>
<gene>
    <name evidence="2" type="ORF">UO65_2144</name>
</gene>
<dbReference type="eggNOG" id="ENOG50341YN">
    <property type="taxonomic scope" value="Bacteria"/>
</dbReference>
<dbReference type="OrthoDB" id="3693714at2"/>
<keyword evidence="1" id="KW-0732">Signal</keyword>
<dbReference type="AlphaFoldDB" id="W7J972"/>
<dbReference type="RefSeq" id="WP_035281156.1">
    <property type="nucleotide sequence ID" value="NZ_AYXG01000076.1"/>
</dbReference>
<organism evidence="2 3">
    <name type="scientific">Actinokineospora spheciospongiae</name>
    <dbReference type="NCBI Taxonomy" id="909613"/>
    <lineage>
        <taxon>Bacteria</taxon>
        <taxon>Bacillati</taxon>
        <taxon>Actinomycetota</taxon>
        <taxon>Actinomycetes</taxon>
        <taxon>Pseudonocardiales</taxon>
        <taxon>Pseudonocardiaceae</taxon>
        <taxon>Actinokineospora</taxon>
    </lineage>
</organism>
<protein>
    <recommendedName>
        <fullName evidence="4">Lipoprotein</fullName>
    </recommendedName>
</protein>
<dbReference type="EMBL" id="AYXG01000076">
    <property type="protein sequence ID" value="EWC62554.1"/>
    <property type="molecule type" value="Genomic_DNA"/>
</dbReference>
<comment type="caution">
    <text evidence="2">The sequence shown here is derived from an EMBL/GenBank/DDBJ whole genome shotgun (WGS) entry which is preliminary data.</text>
</comment>
<evidence type="ECO:0000313" key="3">
    <source>
        <dbReference type="Proteomes" id="UP000019277"/>
    </source>
</evidence>
<sequence>MRRALGVVLLAAAATACTSTVAGSPVPAGGQGTDGQQALVKQYFTDLNDAAGEGPAAQREFLRRTQHPDFTDRACDLGDLTLRIEPALSTLRPDPRWKPEEATARPRGTTYVVGVSVRIRRDGSTLAEQIGSQRVVVLSGKAYGFTPCPTR</sequence>
<dbReference type="STRING" id="909613.UO65_2144"/>
<feature type="chain" id="PRO_5044489839" description="Lipoprotein" evidence="1">
    <location>
        <begin position="23"/>
        <end position="151"/>
    </location>
</feature>
<evidence type="ECO:0000256" key="1">
    <source>
        <dbReference type="SAM" id="SignalP"/>
    </source>
</evidence>
<dbReference type="Proteomes" id="UP000019277">
    <property type="component" value="Unassembled WGS sequence"/>
</dbReference>
<accession>W7J972</accession>
<dbReference type="PROSITE" id="PS51257">
    <property type="entry name" value="PROKAR_LIPOPROTEIN"/>
    <property type="match status" value="1"/>
</dbReference>
<name>W7J972_9PSEU</name>
<keyword evidence="3" id="KW-1185">Reference proteome</keyword>